<feature type="coiled-coil region" evidence="1">
    <location>
        <begin position="1600"/>
        <end position="1677"/>
    </location>
</feature>
<feature type="coiled-coil region" evidence="1">
    <location>
        <begin position="2516"/>
        <end position="2550"/>
    </location>
</feature>
<dbReference type="NCBIfam" id="TIGR01612">
    <property type="entry name" value="235kDa-fam"/>
    <property type="match status" value="1"/>
</dbReference>
<dbReference type="VEuPathDB" id="PlasmoDB:PVLDE_0502540"/>
<sequence length="2717" mass="319153">MMKNIIYITTTYIVLFTSLEITYGKRIEAKKKNHDAQLNNFHLYHNLKGINFNNSNSSNEKQYNNKNNVINDKKFIQPHSITYFGNQKDTVSDEIALYNDYTNKNDFATFKSFNNDNEKANRKETIVKSSFIQKFNVPPFKPYLYNLIDIIYGTSYINENFESFFVKLRICYVLKFIDKDAYYRSKDLLNSIGDKLDQVGDGIEAAKKECEPHRTNLINEMFKIQNPLHEFYKDSTDDIYNSYEFFKREHVNCIFIRFKNLETILDGIISSMEPEYKYVAYYSYWDIDGAYKKYTIATQDFVSRYLEALKKYPMASDKETVPHIKSLIKILESEGEKERLKSKLFFLEKQFEDSIYKSKIYMEKCISSDLLAKDCRKDSEKSPYYKEFFEKVTLVAKARGMFMHYSRNIEFMNDLYIYLKETLYRFVKTLGKLLIEKPDPDNNQIFKDDIDEFDISIPKSNLTALETKFIEIFKQEWDSYDNKKTLGKNDNQDNVGLILQRMKELKDLIDSMEVYKTNDVASKEQILSEIDKKLSKRNYKEIESGLKESYKLAKDWKKSKLEIKTKLEKDNEKAIKLEKEITDLFDKYLEIYNETIYINTLKLELEEKIKSISDKNEYVKKAIDLKKVIENNNAYIDELAKNSPYQVTEYVNKKDKIYNAIKSELPKIYEGDLDELYNGLSSIVKDSAIDNIEDRTKLDDLKSKIYEEYNKIQNMETETFKLNLNAIEDNKNELLSTIVEMKKHIYEELNNEVNKIVEDFKSKENQLPSNINDYSNYNDELNKYKSNLLEIKNHYNGQSNIDNIKDEEAKHNYEKFKEYTKTISTKEDEISKTINDMKRMKDDILNKVNVFTDLENNHKEKINLEHESFVELVNKIKNKISDDQLNDYEQKFNDNKSLINETRKSIEEEYQNINTLKKVNGYLKICKDTAESIEKFRNKQNKLNEILNKNIETIKNCNLIEKLYTNKFDNTLTSKKTELEKIFTELSLSHYEENNKELIKYFNDLKENLGTPKGNILYHQLAENEKATNDIEQKNINANKNISNIEMVIHTSIYNISDEIEKLIGKNIELLNKDILKEAQTSITNFNEIKEKLKHYNFDDFGKEENIKYADKINKIKDNIKTLDQKADKNIETLTEIKNKSENYINEIKAQIDDLEVSTDKTIDNDDPNEIEKKTENIVTKIDKKKNIYDNLKKLLNEIAKIEKDKTSLEEVKNINMSYEKSLNELFLGKIDEEKKKSENMVKLMEKYVKDVDEIKNQSTQEEIDTFNISHSKYKDHYITSQNNEKYISEILEKSLKLIEGNHEESNANDIKKKLQMYLLDAQKRNDDINLYLSELTHIYNIFKLNNVKKIIGEVEEYTKQIEEYNKNVKLELDKSETLIKTAKEKLDLEIWKSKIESTIDDKGVDEGIKKITESKNYILSEESNSNTYFKNAKEYNENASLLFKNVEMANNKVKYMVGTQKDNDTSDMNYNLDKLKEKIDKSKEYKDEADKNAKQTEQNNIMFEQYKKDVTELLNKYSELAIKKKVERTKKDSNIIINEIKELQKQIVLQTETSEQKINKMKKEKFSIEDDAANNNKSNKASIGIQTSLENLENKLLKITNIKKKINDCLTEAESIEKQISSLSINNQNTELSSLQTSLESLKEQKKNIEDQKEEFDSLYSEIKSIENNVDQHKKNYEIGILEKIKETAITNKGEFDLTKNSIETIIKNIISSFNTNDLEGIDTNEILEKYNTEMNNIYNEFIRSRNLIIKYSEDASKEPMTYDQIKNTRIIAQNELLKIIERKKKSKSYLDNVEIKEVNRIITHFKSKLDNINDKFTKEYSNINKGFEDISKSIEKVKNLTNEVSLFDALKQTKDAYMGMIGKTYYSYKHKAESIFKNMVKLAHSLNIQIQNNSGINLFDNINIAILYSLNSETKDTLKFIPSPENESEIYTKIRNSYDTVLDIFKKSQDTHTKEHDILNIMIKNQHLYERIHASNELKGALSGTKYKKQKILNNIKLVLHKFNELNQLTCDSQNYDTILELSNQNQIKTQIDNYEQEKRKFGMDFNVTIMEEKLDDIIKSIEKFENNHDSSEKKDSNIQSNDQLNKMIELFNTEIKTIENKIIEKNNLIDKLTKMRNKCLLFTYATLVETLKSKVINYSKFITSATKFSKEYLEYINNSADSLNDDINALQTKYNLNQTKKYTVSNITHITNDNNNLIEKEKEATQTINNLTKLFTIDFQNADANILYYNRIQMTYLYSQLQKSIDSIKQLYKEIHAFKLSNIYLINEKYSDISKQFDNVLQLQKNKLTENLNNLKEIEQFVSDKKQFFLHAVNENTNSNFNAFKEIYDNVISRENKARDIEHSNNKENENIILYTDTITKLTEKIQNILNFVTTYENDNNIIKQDIQDNDENNVLKIKEILKSTIQSFQQIQNKINEIKAQFYGNNNINSIIITISQNANDIKTLFSKDLDIRNELTQIQNRLENIKNGAHGNRSEQIVQYTNGIHNYVEQQFKKIEKNPNGNEIDITMENIRNYNNESKVKLQQISNYKNEVESITTEITNLIALITSKYGNNNISYKVAIKHEEDAQNILNDLNNSQNILNRSINQNEKTIEDLGYKKHGIYNHNNLHTINKHQEISQIKYPSNDPKYKNYNHSNSYKKGSSKTKSSGYYVRYAGAIAFGLVACYAIVNFKKNDNTNEMNLGNVNGFCNEAETMYFEREDEIVEINMNEDF</sequence>
<reference evidence="4 5" key="1">
    <citation type="submission" date="2020-08" db="EMBL/GenBank/DDBJ databases">
        <authorList>
            <person name="Ramaprasad A."/>
        </authorList>
    </citation>
    <scope>NUCLEOTIDE SEQUENCE [LARGE SCALE GENOMIC DNA]</scope>
</reference>
<evidence type="ECO:0000256" key="1">
    <source>
        <dbReference type="SAM" id="Coils"/>
    </source>
</evidence>
<feature type="transmembrane region" description="Helical" evidence="2">
    <location>
        <begin position="2655"/>
        <end position="2674"/>
    </location>
</feature>
<name>A0A6V7S006_PLAVN</name>
<protein>
    <submittedName>
        <fullName evidence="4">Reticulocyte binding protein, putative</fullName>
    </submittedName>
</protein>
<feature type="coiled-coil region" evidence="1">
    <location>
        <begin position="2050"/>
        <end position="2121"/>
    </location>
</feature>
<gene>
    <name evidence="4" type="ORF">PVLDE_0502540</name>
</gene>
<feature type="coiled-coil region" evidence="1">
    <location>
        <begin position="1185"/>
        <end position="1212"/>
    </location>
</feature>
<keyword evidence="2" id="KW-0472">Membrane</keyword>
<evidence type="ECO:0000313" key="5">
    <source>
        <dbReference type="Proteomes" id="UP000515308"/>
    </source>
</evidence>
<evidence type="ECO:0000313" key="4">
    <source>
        <dbReference type="EMBL" id="CAD2087403.1"/>
    </source>
</evidence>
<feature type="coiled-coil region" evidence="1">
    <location>
        <begin position="698"/>
        <end position="794"/>
    </location>
</feature>
<dbReference type="EMBL" id="LR865367">
    <property type="protein sequence ID" value="CAD2087403.1"/>
    <property type="molecule type" value="Genomic_DNA"/>
</dbReference>
<evidence type="ECO:0000256" key="2">
    <source>
        <dbReference type="SAM" id="Phobius"/>
    </source>
</evidence>
<accession>A0A6V7S006</accession>
<feature type="coiled-coil region" evidence="1">
    <location>
        <begin position="1433"/>
        <end position="1547"/>
    </location>
</feature>
<keyword evidence="2" id="KW-1133">Transmembrane helix</keyword>
<feature type="domain" description="Rh5 coiled-coil" evidence="3">
    <location>
        <begin position="194"/>
        <end position="445"/>
    </location>
</feature>
<feature type="coiled-coil region" evidence="1">
    <location>
        <begin position="1348"/>
        <end position="1386"/>
    </location>
</feature>
<keyword evidence="1" id="KW-0175">Coiled coil</keyword>
<feature type="coiled-coil region" evidence="1">
    <location>
        <begin position="2156"/>
        <end position="2217"/>
    </location>
</feature>
<feature type="coiled-coil region" evidence="1">
    <location>
        <begin position="560"/>
        <end position="587"/>
    </location>
</feature>
<dbReference type="InterPro" id="IPR006499">
    <property type="entry name" value="Reticulocyte-bd"/>
</dbReference>
<dbReference type="Pfam" id="PF18515">
    <property type="entry name" value="Rh5"/>
    <property type="match status" value="1"/>
</dbReference>
<proteinExistence type="predicted"/>
<evidence type="ECO:0000259" key="3">
    <source>
        <dbReference type="Pfam" id="PF18515"/>
    </source>
</evidence>
<dbReference type="Gene3D" id="6.10.250.560">
    <property type="match status" value="1"/>
</dbReference>
<dbReference type="Proteomes" id="UP000515308">
    <property type="component" value="Chromosome PVLDE_05"/>
</dbReference>
<keyword evidence="2" id="KW-0812">Transmembrane</keyword>
<organism evidence="4 5">
    <name type="scientific">Plasmodium vinckei lentum</name>
    <dbReference type="NCBI Taxonomy" id="138297"/>
    <lineage>
        <taxon>Eukaryota</taxon>
        <taxon>Sar</taxon>
        <taxon>Alveolata</taxon>
        <taxon>Apicomplexa</taxon>
        <taxon>Aconoidasida</taxon>
        <taxon>Haemosporida</taxon>
        <taxon>Plasmodiidae</taxon>
        <taxon>Plasmodium</taxon>
        <taxon>Plasmodium (Vinckeia)</taxon>
    </lineage>
</organism>
<dbReference type="InterPro" id="IPR041668">
    <property type="entry name" value="Rh5_CC"/>
</dbReference>